<dbReference type="Gene3D" id="3.90.1210.10">
    <property type="entry name" value="Antifreeze-like/N-acetylneuraminic acid synthase C-terminal domain"/>
    <property type="match status" value="1"/>
</dbReference>
<dbReference type="Pfam" id="PF03102">
    <property type="entry name" value="NeuB"/>
    <property type="match status" value="1"/>
</dbReference>
<dbReference type="PANTHER" id="PTHR42966">
    <property type="entry name" value="N-ACETYLNEURAMINATE SYNTHASE"/>
    <property type="match status" value="1"/>
</dbReference>
<evidence type="ECO:0000259" key="1">
    <source>
        <dbReference type="PROSITE" id="PS50844"/>
    </source>
</evidence>
<comment type="caution">
    <text evidence="2">The sequence shown here is derived from an EMBL/GenBank/DDBJ whole genome shotgun (WGS) entry which is preliminary data.</text>
</comment>
<accession>A0ABW4JDL4</accession>
<dbReference type="PANTHER" id="PTHR42966:SF1">
    <property type="entry name" value="SIALIC ACID SYNTHASE"/>
    <property type="match status" value="1"/>
</dbReference>
<dbReference type="Pfam" id="PF08666">
    <property type="entry name" value="SAF"/>
    <property type="match status" value="1"/>
</dbReference>
<dbReference type="CDD" id="cd11615">
    <property type="entry name" value="SAF_NeuB_like"/>
    <property type="match status" value="1"/>
</dbReference>
<gene>
    <name evidence="2" type="ORF">ACFSB2_03600</name>
</gene>
<dbReference type="InterPro" id="IPR036732">
    <property type="entry name" value="AFP_Neu5c_C_sf"/>
</dbReference>
<dbReference type="RefSeq" id="WP_377941337.1">
    <property type="nucleotide sequence ID" value="NZ_JBHUCX010000013.1"/>
</dbReference>
<dbReference type="PROSITE" id="PS50844">
    <property type="entry name" value="AFP_LIKE"/>
    <property type="match status" value="1"/>
</dbReference>
<evidence type="ECO:0000313" key="3">
    <source>
        <dbReference type="Proteomes" id="UP001597079"/>
    </source>
</evidence>
<dbReference type="SUPFAM" id="SSF51269">
    <property type="entry name" value="AFP III-like domain"/>
    <property type="match status" value="1"/>
</dbReference>
<dbReference type="InterPro" id="IPR057736">
    <property type="entry name" value="SAF_PseI/NeuA/NeuB"/>
</dbReference>
<name>A0ABW4JDL4_9BACL</name>
<dbReference type="SMART" id="SM00858">
    <property type="entry name" value="SAF"/>
    <property type="match status" value="1"/>
</dbReference>
<dbReference type="Proteomes" id="UP001597079">
    <property type="component" value="Unassembled WGS sequence"/>
</dbReference>
<feature type="domain" description="AFP-like" evidence="1">
    <location>
        <begin position="304"/>
        <end position="360"/>
    </location>
</feature>
<dbReference type="EMBL" id="JBHUCX010000013">
    <property type="protein sequence ID" value="MFD1673794.1"/>
    <property type="molecule type" value="Genomic_DNA"/>
</dbReference>
<keyword evidence="3" id="KW-1185">Reference proteome</keyword>
<dbReference type="InterPro" id="IPR051690">
    <property type="entry name" value="PseI-like"/>
</dbReference>
<dbReference type="InterPro" id="IPR013974">
    <property type="entry name" value="SAF"/>
</dbReference>
<dbReference type="InterPro" id="IPR013785">
    <property type="entry name" value="Aldolase_TIM"/>
</dbReference>
<dbReference type="InterPro" id="IPR006190">
    <property type="entry name" value="SAF_AFP_Neu5Ac"/>
</dbReference>
<dbReference type="InterPro" id="IPR013132">
    <property type="entry name" value="PseI/NeuA/B-like_N"/>
</dbReference>
<dbReference type="SUPFAM" id="SSF51569">
    <property type="entry name" value="Aldolase"/>
    <property type="match status" value="1"/>
</dbReference>
<reference evidence="3" key="1">
    <citation type="journal article" date="2019" name="Int. J. Syst. Evol. Microbiol.">
        <title>The Global Catalogue of Microorganisms (GCM) 10K type strain sequencing project: providing services to taxonomists for standard genome sequencing and annotation.</title>
        <authorList>
            <consortium name="The Broad Institute Genomics Platform"/>
            <consortium name="The Broad Institute Genome Sequencing Center for Infectious Disease"/>
            <person name="Wu L."/>
            <person name="Ma J."/>
        </authorList>
    </citation>
    <scope>NUCLEOTIDE SEQUENCE [LARGE SCALE GENOMIC DNA]</scope>
    <source>
        <strain evidence="3">CGMCC 1.12286</strain>
    </source>
</reference>
<organism evidence="2 3">
    <name type="scientific">Alicyclobacillus fodiniaquatilis</name>
    <dbReference type="NCBI Taxonomy" id="1661150"/>
    <lineage>
        <taxon>Bacteria</taxon>
        <taxon>Bacillati</taxon>
        <taxon>Bacillota</taxon>
        <taxon>Bacilli</taxon>
        <taxon>Bacillales</taxon>
        <taxon>Alicyclobacillaceae</taxon>
        <taxon>Alicyclobacillus</taxon>
    </lineage>
</organism>
<dbReference type="Gene3D" id="3.20.20.70">
    <property type="entry name" value="Aldolase class I"/>
    <property type="match status" value="1"/>
</dbReference>
<sequence>MNEHKAESMRRATALAESVRIGQREVGPGQPCYIVAEAGSNHNQSLEMAKELIDVAAEAGCDAVKFQTFSAATLYSKRTPRFSYLGDADVYQLIEANELPRAWQAELFAHAQRRAITFLCSPFDIQAVDELDEIGVLAYKIASFELVDHAFLQYIAAKGKPMLLSTGMANLGDIEEAVAAILATGNREVALLHCNSVYPTPMASVNLRAMETMRQAFRCAVGFSDHTVGTTISVAAAALGANVIEKHFTLSRRLPGPDHGPFALEPDELQALVQQIRWTAAALGNGIKTCTPDEMEFARKGRRSIVAAMDIPAGAVLTAEMLVVKRPGLGIPPKFMALLMGRRVRVDIAADEPVTWAHIG</sequence>
<evidence type="ECO:0000313" key="2">
    <source>
        <dbReference type="EMBL" id="MFD1673794.1"/>
    </source>
</evidence>
<proteinExistence type="predicted"/>
<protein>
    <submittedName>
        <fullName evidence="2">N-acetylneuraminate synthase family protein</fullName>
    </submittedName>
</protein>